<dbReference type="GO" id="GO:0004674">
    <property type="term" value="F:protein serine/threonine kinase activity"/>
    <property type="evidence" value="ECO:0007669"/>
    <property type="project" value="TreeGrafter"/>
</dbReference>
<feature type="compositionally biased region" description="Low complexity" evidence="1">
    <location>
        <begin position="11"/>
        <end position="23"/>
    </location>
</feature>
<dbReference type="SMART" id="SM00220">
    <property type="entry name" value="S_TKc"/>
    <property type="match status" value="1"/>
</dbReference>
<dbReference type="InterPro" id="IPR011009">
    <property type="entry name" value="Kinase-like_dom_sf"/>
</dbReference>
<dbReference type="AlphaFoldDB" id="A0AAD2FXW3"/>
<feature type="compositionally biased region" description="Polar residues" evidence="1">
    <location>
        <begin position="118"/>
        <end position="140"/>
    </location>
</feature>
<feature type="compositionally biased region" description="Polar residues" evidence="1">
    <location>
        <begin position="1"/>
        <end position="10"/>
    </location>
</feature>
<organism evidence="3 4">
    <name type="scientific">Cylindrotheca closterium</name>
    <dbReference type="NCBI Taxonomy" id="2856"/>
    <lineage>
        <taxon>Eukaryota</taxon>
        <taxon>Sar</taxon>
        <taxon>Stramenopiles</taxon>
        <taxon>Ochrophyta</taxon>
        <taxon>Bacillariophyta</taxon>
        <taxon>Bacillariophyceae</taxon>
        <taxon>Bacillariophycidae</taxon>
        <taxon>Bacillariales</taxon>
        <taxon>Bacillariaceae</taxon>
        <taxon>Cylindrotheca</taxon>
    </lineage>
</organism>
<dbReference type="SUPFAM" id="SSF56112">
    <property type="entry name" value="Protein kinase-like (PK-like)"/>
    <property type="match status" value="1"/>
</dbReference>
<reference evidence="3" key="1">
    <citation type="submission" date="2023-08" db="EMBL/GenBank/DDBJ databases">
        <authorList>
            <person name="Audoor S."/>
            <person name="Bilcke G."/>
        </authorList>
    </citation>
    <scope>NUCLEOTIDE SEQUENCE</scope>
</reference>
<feature type="region of interest" description="Disordered" evidence="1">
    <location>
        <begin position="1"/>
        <end position="38"/>
    </location>
</feature>
<dbReference type="Proteomes" id="UP001295423">
    <property type="component" value="Unassembled WGS sequence"/>
</dbReference>
<feature type="region of interest" description="Disordered" evidence="1">
    <location>
        <begin position="415"/>
        <end position="461"/>
    </location>
</feature>
<keyword evidence="4" id="KW-1185">Reference proteome</keyword>
<evidence type="ECO:0000259" key="2">
    <source>
        <dbReference type="PROSITE" id="PS50011"/>
    </source>
</evidence>
<name>A0AAD2FXW3_9STRA</name>
<dbReference type="PANTHER" id="PTHR44329">
    <property type="entry name" value="SERINE/THREONINE-PROTEIN KINASE TNNI3K-RELATED"/>
    <property type="match status" value="1"/>
</dbReference>
<dbReference type="Gene3D" id="1.10.510.10">
    <property type="entry name" value="Transferase(Phosphotransferase) domain 1"/>
    <property type="match status" value="1"/>
</dbReference>
<protein>
    <recommendedName>
        <fullName evidence="2">Protein kinase domain-containing protein</fullName>
    </recommendedName>
</protein>
<feature type="region of interest" description="Disordered" evidence="1">
    <location>
        <begin position="113"/>
        <end position="145"/>
    </location>
</feature>
<accession>A0AAD2FXW3</accession>
<dbReference type="PROSITE" id="PS50011">
    <property type="entry name" value="PROTEIN_KINASE_DOM"/>
    <property type="match status" value="1"/>
</dbReference>
<feature type="domain" description="Protein kinase" evidence="2">
    <location>
        <begin position="77"/>
        <end position="415"/>
    </location>
</feature>
<comment type="caution">
    <text evidence="3">The sequence shown here is derived from an EMBL/GenBank/DDBJ whole genome shotgun (WGS) entry which is preliminary data.</text>
</comment>
<gene>
    <name evidence="3" type="ORF">CYCCA115_LOCUS16072</name>
</gene>
<evidence type="ECO:0000313" key="3">
    <source>
        <dbReference type="EMBL" id="CAJ1956097.1"/>
    </source>
</evidence>
<evidence type="ECO:0000313" key="4">
    <source>
        <dbReference type="Proteomes" id="UP001295423"/>
    </source>
</evidence>
<sequence length="461" mass="51433">MKSPVNKQVKPSSPSYTTSTISPNNKGTPYVYKKGGPVPPAIAARAKQVAESRSKTTTSIPIADGQLELPQVALSELKLGKLLGHGSYSSAYEIKEGKGISFINKQRNRIKMKHNSHKNNASSPTNSSHGSPTNGTNNNHQNHKKQILKQLSPKVKENPLLFAACAADLIQEGQILHLIGTAQPNIIDIYAWSGPNMISDYLQGNPDNCSLVLELLVKTLDKKFESWQLASTSMWYYVYEETTQPEYLKILAEKCRYILGMARALEHLHQHRVLHRDLKPANIGFNQEGVLKVFDFDLARVLPPPPTDGGDDLFQMTNNVGSPRYMAPEIKLKDQKYNCSADVYSFGILVYQLLTLEVPISTTVRDWSTENKYIPTEWSKELRHVMGDCLKGADHLLERPTMAKIVEELDKCPTVKQPKRTTPTKAAPKTELAETTNTNSNSNPTHAKPIGPEPEKKGWLW</sequence>
<dbReference type="Pfam" id="PF00069">
    <property type="entry name" value="Pkinase"/>
    <property type="match status" value="1"/>
</dbReference>
<dbReference type="GO" id="GO:0005524">
    <property type="term" value="F:ATP binding"/>
    <property type="evidence" value="ECO:0007669"/>
    <property type="project" value="InterPro"/>
</dbReference>
<proteinExistence type="predicted"/>
<dbReference type="InterPro" id="IPR051681">
    <property type="entry name" value="Ser/Thr_Kinases-Pseudokinases"/>
</dbReference>
<dbReference type="EMBL" id="CAKOGP040001903">
    <property type="protein sequence ID" value="CAJ1956097.1"/>
    <property type="molecule type" value="Genomic_DNA"/>
</dbReference>
<feature type="compositionally biased region" description="Low complexity" evidence="1">
    <location>
        <begin position="421"/>
        <end position="445"/>
    </location>
</feature>
<dbReference type="InterPro" id="IPR000719">
    <property type="entry name" value="Prot_kinase_dom"/>
</dbReference>
<evidence type="ECO:0000256" key="1">
    <source>
        <dbReference type="SAM" id="MobiDB-lite"/>
    </source>
</evidence>